<dbReference type="STRING" id="680127.SAMN05421593_4304"/>
<keyword evidence="1 2" id="KW-0732">Signal</keyword>
<evidence type="ECO:0000259" key="3">
    <source>
        <dbReference type="Pfam" id="PF18962"/>
    </source>
</evidence>
<feature type="chain" id="PRO_5011633877" evidence="2">
    <location>
        <begin position="21"/>
        <end position="315"/>
    </location>
</feature>
<accession>A0A1H6IG20</accession>
<dbReference type="SUPFAM" id="SSF49899">
    <property type="entry name" value="Concanavalin A-like lectins/glucanases"/>
    <property type="match status" value="1"/>
</dbReference>
<dbReference type="GO" id="GO:0005975">
    <property type="term" value="P:carbohydrate metabolic process"/>
    <property type="evidence" value="ECO:0007669"/>
    <property type="project" value="UniProtKB-ARBA"/>
</dbReference>
<dbReference type="RefSeq" id="WP_089696039.1">
    <property type="nucleotide sequence ID" value="NZ_FNWQ01000007.1"/>
</dbReference>
<gene>
    <name evidence="4" type="ORF">SAMN05421593_4304</name>
</gene>
<name>A0A1H6IG20_CHRCI</name>
<evidence type="ECO:0000313" key="4">
    <source>
        <dbReference type="EMBL" id="SEH45260.1"/>
    </source>
</evidence>
<proteinExistence type="predicted"/>
<evidence type="ECO:0000256" key="2">
    <source>
        <dbReference type="SAM" id="SignalP"/>
    </source>
</evidence>
<dbReference type="InterPro" id="IPR026444">
    <property type="entry name" value="Secre_tail"/>
</dbReference>
<dbReference type="InterPro" id="IPR013320">
    <property type="entry name" value="ConA-like_dom_sf"/>
</dbReference>
<protein>
    <submittedName>
        <fullName evidence="4">Por secretion system C-terminal sorting domain-containing protein</fullName>
    </submittedName>
</protein>
<dbReference type="NCBIfam" id="TIGR04183">
    <property type="entry name" value="Por_Secre_tail"/>
    <property type="match status" value="1"/>
</dbReference>
<dbReference type="Gene3D" id="2.60.120.200">
    <property type="match status" value="1"/>
</dbReference>
<feature type="signal peptide" evidence="2">
    <location>
        <begin position="1"/>
        <end position="20"/>
    </location>
</feature>
<dbReference type="Pfam" id="PF18962">
    <property type="entry name" value="Por_Secre_tail"/>
    <property type="match status" value="1"/>
</dbReference>
<dbReference type="Proteomes" id="UP000198561">
    <property type="component" value="Unassembled WGS sequence"/>
</dbReference>
<sequence>MKRRLLYLLALFPVGLILNAQTQTISFEASEGYNQGTIVGQNGWEIWNTNNPSLDLNFLKISTAKATDGVSSLALEGGSGSPVEISKDLSALIGSSDSEISFDFHYVFDFVSYPTDNFRFSISTNTPGASGLGGFVLTRVTKNINWIKPFTGGESTGPVLQPNVWHNIRFVLKNSENSLTCYIDGNLEYSAPFVLTGNANAVIGSVHKINFSYPPFPRGFYIDNMKITKLGGSLAVHETSKEQTFKISPNPAQEILNIESDAKISLVSIFDAKGSLIKNIFNPDKSLHISDLTTGVYIIKVKTEKSEFTQKFIKK</sequence>
<evidence type="ECO:0000313" key="5">
    <source>
        <dbReference type="Proteomes" id="UP000198561"/>
    </source>
</evidence>
<dbReference type="GO" id="GO:0004553">
    <property type="term" value="F:hydrolase activity, hydrolyzing O-glycosyl compounds"/>
    <property type="evidence" value="ECO:0007669"/>
    <property type="project" value="UniProtKB-ARBA"/>
</dbReference>
<organism evidence="4 5">
    <name type="scientific">Chryseobacterium culicis</name>
    <dbReference type="NCBI Taxonomy" id="680127"/>
    <lineage>
        <taxon>Bacteria</taxon>
        <taxon>Pseudomonadati</taxon>
        <taxon>Bacteroidota</taxon>
        <taxon>Flavobacteriia</taxon>
        <taxon>Flavobacteriales</taxon>
        <taxon>Weeksellaceae</taxon>
        <taxon>Chryseobacterium group</taxon>
        <taxon>Chryseobacterium</taxon>
    </lineage>
</organism>
<dbReference type="AlphaFoldDB" id="A0A1H6IG20"/>
<evidence type="ECO:0000256" key="1">
    <source>
        <dbReference type="ARBA" id="ARBA00022729"/>
    </source>
</evidence>
<reference evidence="4 5" key="1">
    <citation type="submission" date="2016-10" db="EMBL/GenBank/DDBJ databases">
        <authorList>
            <person name="de Groot N.N."/>
        </authorList>
    </citation>
    <scope>NUCLEOTIDE SEQUENCE [LARGE SCALE GENOMIC DNA]</scope>
    <source>
        <strain evidence="4 5">DSM 23031</strain>
    </source>
</reference>
<dbReference type="EMBL" id="FNWQ01000007">
    <property type="protein sequence ID" value="SEH45260.1"/>
    <property type="molecule type" value="Genomic_DNA"/>
</dbReference>
<dbReference type="OrthoDB" id="1352671at2"/>
<feature type="domain" description="Secretion system C-terminal sorting" evidence="3">
    <location>
        <begin position="247"/>
        <end position="313"/>
    </location>
</feature>